<dbReference type="Gramene" id="PGSC0003DMT400091266">
    <property type="protein sequence ID" value="PGSC0003DMT400091266"/>
    <property type="gene ID" value="PGSC0003DMG400040837"/>
</dbReference>
<dbReference type="PaxDb" id="4113-PGSC0003DMT400091266"/>
<dbReference type="AlphaFoldDB" id="M1DM78"/>
<protein>
    <recommendedName>
        <fullName evidence="2">Putative plant transposon protein domain-containing protein</fullName>
    </recommendedName>
</protein>
<evidence type="ECO:0000259" key="2">
    <source>
        <dbReference type="Pfam" id="PF20167"/>
    </source>
</evidence>
<dbReference type="InParanoid" id="M1DM78"/>
<evidence type="ECO:0000313" key="3">
    <source>
        <dbReference type="EnsemblPlants" id="PGSC0003DMT400091266"/>
    </source>
</evidence>
<feature type="domain" description="Putative plant transposon protein" evidence="2">
    <location>
        <begin position="153"/>
        <end position="291"/>
    </location>
</feature>
<feature type="region of interest" description="Disordered" evidence="1">
    <location>
        <begin position="38"/>
        <end position="61"/>
    </location>
</feature>
<name>M1DM78_SOLTU</name>
<dbReference type="EnsemblPlants" id="PGSC0003DMT400091266">
    <property type="protein sequence ID" value="PGSC0003DMT400091266"/>
    <property type="gene ID" value="PGSC0003DMG400040837"/>
</dbReference>
<accession>M1DM78</accession>
<reference evidence="3" key="2">
    <citation type="submission" date="2015-06" db="UniProtKB">
        <authorList>
            <consortium name="EnsemblPlants"/>
        </authorList>
    </citation>
    <scope>IDENTIFICATION</scope>
    <source>
        <strain evidence="3">DM1-3 516 R44</strain>
    </source>
</reference>
<proteinExistence type="predicted"/>
<dbReference type="PANTHER" id="PTHR33180:SF31">
    <property type="entry name" value="POLYPROTEIN PROTEIN"/>
    <property type="match status" value="1"/>
</dbReference>
<evidence type="ECO:0000313" key="4">
    <source>
        <dbReference type="Proteomes" id="UP000011115"/>
    </source>
</evidence>
<organism evidence="3 4">
    <name type="scientific">Solanum tuberosum</name>
    <name type="common">Potato</name>
    <dbReference type="NCBI Taxonomy" id="4113"/>
    <lineage>
        <taxon>Eukaryota</taxon>
        <taxon>Viridiplantae</taxon>
        <taxon>Streptophyta</taxon>
        <taxon>Embryophyta</taxon>
        <taxon>Tracheophyta</taxon>
        <taxon>Spermatophyta</taxon>
        <taxon>Magnoliopsida</taxon>
        <taxon>eudicotyledons</taxon>
        <taxon>Gunneridae</taxon>
        <taxon>Pentapetalae</taxon>
        <taxon>asterids</taxon>
        <taxon>lamiids</taxon>
        <taxon>Solanales</taxon>
        <taxon>Solanaceae</taxon>
        <taxon>Solanoideae</taxon>
        <taxon>Solaneae</taxon>
        <taxon>Solanum</taxon>
    </lineage>
</organism>
<dbReference type="PANTHER" id="PTHR33180">
    <property type="entry name" value="PHOTOSYSTEM II CP43 REACTION CENTER PROTEIN"/>
    <property type="match status" value="1"/>
</dbReference>
<keyword evidence="4" id="KW-1185">Reference proteome</keyword>
<dbReference type="GO" id="GO:0009523">
    <property type="term" value="C:photosystem II"/>
    <property type="evidence" value="ECO:0000318"/>
    <property type="project" value="GO_Central"/>
</dbReference>
<dbReference type="InterPro" id="IPR046796">
    <property type="entry name" value="Transposase_32_dom"/>
</dbReference>
<dbReference type="Proteomes" id="UP000011115">
    <property type="component" value="Unassembled WGS sequence"/>
</dbReference>
<reference evidence="4" key="1">
    <citation type="journal article" date="2011" name="Nature">
        <title>Genome sequence and analysis of the tuber crop potato.</title>
        <authorList>
            <consortium name="The Potato Genome Sequencing Consortium"/>
        </authorList>
    </citation>
    <scope>NUCLEOTIDE SEQUENCE [LARGE SCALE GENOMIC DNA]</scope>
    <source>
        <strain evidence="4">cv. DM1-3 516 R44</strain>
    </source>
</reference>
<sequence length="437" mass="48150">MGKPISESMHCVHLYMARINFGDSGISPQKRAREILINEGAATPSKKGKQAPPKGGKGKGKVPIVEISEHNSGSDGEFHQGSSRIPEAIPSATDIVPAPAYTVVPAPPVQSPPPQLLNRLKAEGLMMILKEKLLSTEVLEGRYSMVSDTLWCHRFDIFTKPRGPYIPTWVCVFYAAYDIAQALDDLKGWLAPFISDTTPSWIEAGSPIEKKDLNVVARYWFGFISSSIMPSKNESNLRHPKAAYLRSIIAHKQLNLGLIIEQEMAMRAKQCQTSLPFLVLITELCWHAGVPRDEKRDIEPTRITQAMILKMGLLSPFCRCAGYPARGQVPWMIERAILVALTPIWTSIDALTARVETFETQGVPGSSEMPPATTGAVPMEDVAAYALEAGTDEEKLGERDAAIFDDLADLKDVMLETARQTSLRDTPWLGLVELVLM</sequence>
<dbReference type="HOGENOM" id="CLU_029307_12_3_1"/>
<dbReference type="Pfam" id="PF20167">
    <property type="entry name" value="Transposase_32"/>
    <property type="match status" value="1"/>
</dbReference>
<evidence type="ECO:0000256" key="1">
    <source>
        <dbReference type="SAM" id="MobiDB-lite"/>
    </source>
</evidence>
<dbReference type="GO" id="GO:0009579">
    <property type="term" value="C:thylakoid"/>
    <property type="evidence" value="ECO:0000318"/>
    <property type="project" value="GO_Central"/>
</dbReference>